<evidence type="ECO:0000256" key="4">
    <source>
        <dbReference type="ARBA" id="ARBA00004991"/>
    </source>
</evidence>
<dbReference type="Gene3D" id="1.10.10.60">
    <property type="entry name" value="Homeodomain-like"/>
    <property type="match status" value="1"/>
</dbReference>
<feature type="transmembrane region" description="Helical" evidence="9">
    <location>
        <begin position="188"/>
        <end position="207"/>
    </location>
</feature>
<dbReference type="PIRSF" id="PIRSF005225">
    <property type="entry name" value="LAG1_LAC1"/>
    <property type="match status" value="1"/>
</dbReference>
<evidence type="ECO:0000256" key="8">
    <source>
        <dbReference type="ARBA" id="ARBA00049036"/>
    </source>
</evidence>
<keyword evidence="12" id="KW-1185">Reference proteome</keyword>
<evidence type="ECO:0000256" key="5">
    <source>
        <dbReference type="ARBA" id="ARBA00022692"/>
    </source>
</evidence>
<keyword evidence="7 9" id="KW-0472">Membrane</keyword>
<protein>
    <recommendedName>
        <fullName evidence="10">TLC domain-containing protein</fullName>
    </recommendedName>
</protein>
<dbReference type="PANTHER" id="PTHR12560">
    <property type="entry name" value="LONGEVITY ASSURANCE FACTOR 1 LAG1"/>
    <property type="match status" value="1"/>
</dbReference>
<dbReference type="FunFam" id="1.10.10.60:FF:000020">
    <property type="entry name" value="Ceramide synthase 5"/>
    <property type="match status" value="1"/>
</dbReference>
<dbReference type="InterPro" id="IPR006634">
    <property type="entry name" value="TLC-dom"/>
</dbReference>
<dbReference type="EMBL" id="JAODUP010000476">
    <property type="protein sequence ID" value="KAK2148897.1"/>
    <property type="molecule type" value="Genomic_DNA"/>
</dbReference>
<comment type="caution">
    <text evidence="11">The sequence shown here is derived from an EMBL/GenBank/DDBJ whole genome shotgun (WGS) entry which is preliminary data.</text>
</comment>
<comment type="pathway">
    <text evidence="4">Sphingolipid metabolism.</text>
</comment>
<comment type="catalytic activity">
    <reaction evidence="8">
        <text>sphinganine + octadecanoyl-CoA = N-(octadecanoyl)-sphinganine + CoA + H(+)</text>
        <dbReference type="Rhea" id="RHEA:36547"/>
        <dbReference type="ChEBI" id="CHEBI:15378"/>
        <dbReference type="ChEBI" id="CHEBI:57287"/>
        <dbReference type="ChEBI" id="CHEBI:57394"/>
        <dbReference type="ChEBI" id="CHEBI:57817"/>
        <dbReference type="ChEBI" id="CHEBI:67033"/>
    </reaction>
    <physiologicalReaction direction="left-to-right" evidence="8">
        <dbReference type="Rhea" id="RHEA:36548"/>
    </physiologicalReaction>
</comment>
<evidence type="ECO:0000256" key="1">
    <source>
        <dbReference type="ARBA" id="ARBA00004127"/>
    </source>
</evidence>
<evidence type="ECO:0000256" key="3">
    <source>
        <dbReference type="ARBA" id="ARBA00004760"/>
    </source>
</evidence>
<dbReference type="PANTHER" id="PTHR12560:SF0">
    <property type="entry name" value="LD18904P"/>
    <property type="match status" value="1"/>
</dbReference>
<evidence type="ECO:0000256" key="2">
    <source>
        <dbReference type="ARBA" id="ARBA00004586"/>
    </source>
</evidence>
<keyword evidence="6 9" id="KW-1133">Transmembrane helix</keyword>
<comment type="pathway">
    <text evidence="3">Lipid metabolism; sphingolipid metabolism.</text>
</comment>
<dbReference type="GO" id="GO:0050291">
    <property type="term" value="F:sphingosine N-acyltransferase activity"/>
    <property type="evidence" value="ECO:0007669"/>
    <property type="project" value="InterPro"/>
</dbReference>
<sequence length="260" mass="30999">MAFDFVSRVDDVIWRGDIWLPDNVSWNDIVLKRESGEMFLPLPRDLWVPLPIAVVILIVRLIVERFVAQPIGQYYNLRKKKQKKAVPNHILEKAYKKYGKYSPPHSTLASIAKQADCSVVGVERWWRRRRLQNKPSEMQRFKETTWRFVYYFVAFWYGIVVLSGKNYLWDTRYCFYGYPWHTVPDHIYWYYMVQLGFYWSLVLSLFMDIKRKDFVQTMIHHIVTISLMSISWSIGMVRIGLSGAGPYTMQSTTGWRAARW</sequence>
<feature type="transmembrane region" description="Helical" evidence="9">
    <location>
        <begin position="148"/>
        <end position="168"/>
    </location>
</feature>
<evidence type="ECO:0000259" key="10">
    <source>
        <dbReference type="Pfam" id="PF03798"/>
    </source>
</evidence>
<evidence type="ECO:0000313" key="11">
    <source>
        <dbReference type="EMBL" id="KAK2148897.1"/>
    </source>
</evidence>
<name>A0AAD9MX04_9ANNE</name>
<dbReference type="InterPro" id="IPR016439">
    <property type="entry name" value="Lag1/Lac1-like"/>
</dbReference>
<evidence type="ECO:0000256" key="7">
    <source>
        <dbReference type="ARBA" id="ARBA00023136"/>
    </source>
</evidence>
<feature type="transmembrane region" description="Helical" evidence="9">
    <location>
        <begin position="219"/>
        <end position="241"/>
    </location>
</feature>
<evidence type="ECO:0000313" key="12">
    <source>
        <dbReference type="Proteomes" id="UP001208570"/>
    </source>
</evidence>
<feature type="transmembrane region" description="Helical" evidence="9">
    <location>
        <begin position="46"/>
        <end position="63"/>
    </location>
</feature>
<dbReference type="GO" id="GO:0005789">
    <property type="term" value="C:endoplasmic reticulum membrane"/>
    <property type="evidence" value="ECO:0007669"/>
    <property type="project" value="UniProtKB-SubCell"/>
</dbReference>
<comment type="subcellular location">
    <subcellularLocation>
        <location evidence="1">Endomembrane system</location>
        <topology evidence="1">Multi-pass membrane protein</topology>
    </subcellularLocation>
    <subcellularLocation>
        <location evidence="2">Endoplasmic reticulum membrane</location>
    </subcellularLocation>
</comment>
<reference evidence="11" key="1">
    <citation type="journal article" date="2023" name="Mol. Biol. Evol.">
        <title>Third-Generation Sequencing Reveals the Adaptive Role of the Epigenome in Three Deep-Sea Polychaetes.</title>
        <authorList>
            <person name="Perez M."/>
            <person name="Aroh O."/>
            <person name="Sun Y."/>
            <person name="Lan Y."/>
            <person name="Juniper S.K."/>
            <person name="Young C.R."/>
            <person name="Angers B."/>
            <person name="Qian P.Y."/>
        </authorList>
    </citation>
    <scope>NUCLEOTIDE SEQUENCE</scope>
    <source>
        <strain evidence="11">P08H-3</strain>
    </source>
</reference>
<evidence type="ECO:0000256" key="6">
    <source>
        <dbReference type="ARBA" id="ARBA00022989"/>
    </source>
</evidence>
<dbReference type="GO" id="GO:0046513">
    <property type="term" value="P:ceramide biosynthetic process"/>
    <property type="evidence" value="ECO:0007669"/>
    <property type="project" value="InterPro"/>
</dbReference>
<proteinExistence type="predicted"/>
<dbReference type="AlphaFoldDB" id="A0AAD9MX04"/>
<feature type="domain" description="TLC" evidence="10">
    <location>
        <begin position="140"/>
        <end position="241"/>
    </location>
</feature>
<keyword evidence="5 9" id="KW-0812">Transmembrane</keyword>
<dbReference type="Pfam" id="PF03798">
    <property type="entry name" value="TRAM_LAG1_CLN8"/>
    <property type="match status" value="1"/>
</dbReference>
<accession>A0AAD9MX04</accession>
<gene>
    <name evidence="11" type="ORF">LSH36_476g01025</name>
</gene>
<organism evidence="11 12">
    <name type="scientific">Paralvinella palmiformis</name>
    <dbReference type="NCBI Taxonomy" id="53620"/>
    <lineage>
        <taxon>Eukaryota</taxon>
        <taxon>Metazoa</taxon>
        <taxon>Spiralia</taxon>
        <taxon>Lophotrochozoa</taxon>
        <taxon>Annelida</taxon>
        <taxon>Polychaeta</taxon>
        <taxon>Sedentaria</taxon>
        <taxon>Canalipalpata</taxon>
        <taxon>Terebellida</taxon>
        <taxon>Terebelliformia</taxon>
        <taxon>Alvinellidae</taxon>
        <taxon>Paralvinella</taxon>
    </lineage>
</organism>
<dbReference type="Proteomes" id="UP001208570">
    <property type="component" value="Unassembled WGS sequence"/>
</dbReference>
<evidence type="ECO:0000256" key="9">
    <source>
        <dbReference type="SAM" id="Phobius"/>
    </source>
</evidence>